<evidence type="ECO:0000313" key="1">
    <source>
        <dbReference type="EMBL" id="UOF89780.1"/>
    </source>
</evidence>
<accession>A0ABY4CH18</accession>
<dbReference type="Proteomes" id="UP000830167">
    <property type="component" value="Chromosome"/>
</dbReference>
<evidence type="ECO:0000313" key="2">
    <source>
        <dbReference type="Proteomes" id="UP000830167"/>
    </source>
</evidence>
<proteinExistence type="predicted"/>
<dbReference type="EMBL" id="CP089291">
    <property type="protein sequence ID" value="UOF89780.1"/>
    <property type="molecule type" value="Genomic_DNA"/>
</dbReference>
<gene>
    <name evidence="1" type="ORF">LSG31_18175</name>
</gene>
<organism evidence="1 2">
    <name type="scientific">Fodinisporobacter ferrooxydans</name>
    <dbReference type="NCBI Taxonomy" id="2901836"/>
    <lineage>
        <taxon>Bacteria</taxon>
        <taxon>Bacillati</taxon>
        <taxon>Bacillota</taxon>
        <taxon>Bacilli</taxon>
        <taxon>Bacillales</taxon>
        <taxon>Alicyclobacillaceae</taxon>
        <taxon>Fodinisporobacter</taxon>
    </lineage>
</organism>
<sequence length="274" mass="31452">MQKIGFLKAMMHLPETPVQYSLLLDDQIIPMNEWIGHHVQFVFHGQRSCIACGRNVKKLYNSGYCYPCFTSLAECDLCIVKPHECHFDQGTCRDESFAMSHCMVPHYVYLAFSNHVKVGLTRKSRYMARWMDQGAIQAIPIAELPTRKMAGELEVSISQHIPDKTDWRKMLKGDFADVDLLETLAHVKTIVPAEFQPYLLSEEQIYEFTYPLLEQIDKVKSLSFDKLESLEGRLIGIKGQYLLLDTGVLNIKKHAGYKVEIRFEKIQVEESSAS</sequence>
<dbReference type="InterPro" id="IPR021246">
    <property type="entry name" value="DUF2797"/>
</dbReference>
<keyword evidence="2" id="KW-1185">Reference proteome</keyword>
<protein>
    <submittedName>
        <fullName evidence="1">DUF2797 domain-containing protein</fullName>
    </submittedName>
</protein>
<reference evidence="1" key="1">
    <citation type="submission" date="2021-12" db="EMBL/GenBank/DDBJ databases">
        <title>Alicyclobacillaceae gen. nov., sp. nov., isolated from chalcocite enrichment system.</title>
        <authorList>
            <person name="Jiang Z."/>
        </authorList>
    </citation>
    <scope>NUCLEOTIDE SEQUENCE</scope>
    <source>
        <strain evidence="1">MYW30-H2</strain>
    </source>
</reference>
<dbReference type="RefSeq" id="WP_347436471.1">
    <property type="nucleotide sequence ID" value="NZ_CP089291.1"/>
</dbReference>
<name>A0ABY4CH18_9BACL</name>
<dbReference type="Pfam" id="PF10977">
    <property type="entry name" value="DUF2797"/>
    <property type="match status" value="1"/>
</dbReference>